<protein>
    <submittedName>
        <fullName evidence="2">Uncharacterized protein</fullName>
    </submittedName>
</protein>
<evidence type="ECO:0000313" key="2">
    <source>
        <dbReference type="EMBL" id="CAG7721702.1"/>
    </source>
</evidence>
<comment type="caution">
    <text evidence="2">The sequence shown here is derived from an EMBL/GenBank/DDBJ whole genome shotgun (WGS) entry which is preliminary data.</text>
</comment>
<proteinExistence type="predicted"/>
<evidence type="ECO:0000313" key="3">
    <source>
        <dbReference type="Proteomes" id="UP000708208"/>
    </source>
</evidence>
<feature type="compositionally biased region" description="Polar residues" evidence="1">
    <location>
        <begin position="32"/>
        <end position="56"/>
    </location>
</feature>
<sequence>TPGQNVGQAQGANPGLAGRNPPVGSPRVVPNGGTTPQQQATPRGNQVAGSQGQAGV</sequence>
<dbReference type="AlphaFoldDB" id="A0A8J2JMQ7"/>
<accession>A0A8J2JMQ7</accession>
<feature type="compositionally biased region" description="Polar residues" evidence="1">
    <location>
        <begin position="1"/>
        <end position="11"/>
    </location>
</feature>
<gene>
    <name evidence="2" type="ORF">AFUS01_LOCUS10899</name>
</gene>
<dbReference type="EMBL" id="CAJVCH010081960">
    <property type="protein sequence ID" value="CAG7721702.1"/>
    <property type="molecule type" value="Genomic_DNA"/>
</dbReference>
<feature type="non-terminal residue" evidence="2">
    <location>
        <position position="56"/>
    </location>
</feature>
<keyword evidence="3" id="KW-1185">Reference proteome</keyword>
<feature type="non-terminal residue" evidence="2">
    <location>
        <position position="1"/>
    </location>
</feature>
<reference evidence="2" key="1">
    <citation type="submission" date="2021-06" db="EMBL/GenBank/DDBJ databases">
        <authorList>
            <person name="Hodson N. C."/>
            <person name="Mongue J. A."/>
            <person name="Jaron S. K."/>
        </authorList>
    </citation>
    <scope>NUCLEOTIDE SEQUENCE</scope>
</reference>
<evidence type="ECO:0000256" key="1">
    <source>
        <dbReference type="SAM" id="MobiDB-lite"/>
    </source>
</evidence>
<dbReference type="Proteomes" id="UP000708208">
    <property type="component" value="Unassembled WGS sequence"/>
</dbReference>
<organism evidence="2 3">
    <name type="scientific">Allacma fusca</name>
    <dbReference type="NCBI Taxonomy" id="39272"/>
    <lineage>
        <taxon>Eukaryota</taxon>
        <taxon>Metazoa</taxon>
        <taxon>Ecdysozoa</taxon>
        <taxon>Arthropoda</taxon>
        <taxon>Hexapoda</taxon>
        <taxon>Collembola</taxon>
        <taxon>Symphypleona</taxon>
        <taxon>Sminthuridae</taxon>
        <taxon>Allacma</taxon>
    </lineage>
</organism>
<feature type="region of interest" description="Disordered" evidence="1">
    <location>
        <begin position="1"/>
        <end position="56"/>
    </location>
</feature>
<name>A0A8J2JMQ7_9HEXA</name>